<protein>
    <submittedName>
        <fullName evidence="1">Uncharacterized protein</fullName>
    </submittedName>
</protein>
<evidence type="ECO:0000313" key="2">
    <source>
        <dbReference type="Proteomes" id="UP000887159"/>
    </source>
</evidence>
<dbReference type="AlphaFoldDB" id="A0A8X6RE54"/>
<name>A0A8X6RE54_TRICX</name>
<proteinExistence type="predicted"/>
<sequence>MVSNSKRKRNVLNIKTKREILNRLAKEDVEIVTFVKEVSEPVDVKTDEDEDNTTKVAMVHQMLTRFLC</sequence>
<keyword evidence="2" id="KW-1185">Reference proteome</keyword>
<reference evidence="1" key="1">
    <citation type="submission" date="2020-08" db="EMBL/GenBank/DDBJ databases">
        <title>Multicomponent nature underlies the extraordinary mechanical properties of spider dragline silk.</title>
        <authorList>
            <person name="Kono N."/>
            <person name="Nakamura H."/>
            <person name="Mori M."/>
            <person name="Yoshida Y."/>
            <person name="Ohtoshi R."/>
            <person name="Malay A.D."/>
            <person name="Moran D.A.P."/>
            <person name="Tomita M."/>
            <person name="Numata K."/>
            <person name="Arakawa K."/>
        </authorList>
    </citation>
    <scope>NUCLEOTIDE SEQUENCE</scope>
</reference>
<dbReference type="Proteomes" id="UP000887159">
    <property type="component" value="Unassembled WGS sequence"/>
</dbReference>
<evidence type="ECO:0000313" key="1">
    <source>
        <dbReference type="EMBL" id="GFX90904.1"/>
    </source>
</evidence>
<organism evidence="1 2">
    <name type="scientific">Trichonephila clavipes</name>
    <name type="common">Golden silk orbweaver</name>
    <name type="synonym">Nephila clavipes</name>
    <dbReference type="NCBI Taxonomy" id="2585209"/>
    <lineage>
        <taxon>Eukaryota</taxon>
        <taxon>Metazoa</taxon>
        <taxon>Ecdysozoa</taxon>
        <taxon>Arthropoda</taxon>
        <taxon>Chelicerata</taxon>
        <taxon>Arachnida</taxon>
        <taxon>Araneae</taxon>
        <taxon>Araneomorphae</taxon>
        <taxon>Entelegynae</taxon>
        <taxon>Araneoidea</taxon>
        <taxon>Nephilidae</taxon>
        <taxon>Trichonephila</taxon>
    </lineage>
</organism>
<accession>A0A8X6RE54</accession>
<comment type="caution">
    <text evidence="1">The sequence shown here is derived from an EMBL/GenBank/DDBJ whole genome shotgun (WGS) entry which is preliminary data.</text>
</comment>
<dbReference type="EMBL" id="BMAU01021105">
    <property type="protein sequence ID" value="GFX90904.1"/>
    <property type="molecule type" value="Genomic_DNA"/>
</dbReference>
<gene>
    <name evidence="1" type="ORF">TNCV_3167351</name>
</gene>